<reference evidence="2 3" key="1">
    <citation type="submission" date="2019-03" db="EMBL/GenBank/DDBJ databases">
        <title>Algoriphagus sp. nov, a new strain isolated from root system soil of mangrove plant Kandelia.</title>
        <authorList>
            <person name="Yin Q."/>
            <person name="Wang K."/>
            <person name="Song Z."/>
        </authorList>
    </citation>
    <scope>NUCLEOTIDE SEQUENCE [LARGE SCALE GENOMIC DNA]</scope>
    <source>
        <strain evidence="2 3">XY-J91</strain>
    </source>
</reference>
<protein>
    <submittedName>
        <fullName evidence="2">Uncharacterized protein</fullName>
    </submittedName>
</protein>
<gene>
    <name evidence="2" type="ORF">E4S40_02230</name>
</gene>
<sequence>MMCRKSYRVIGLMTVISSLLLTFFVPGLSSGLQLSNYIQQDQEKVASFDASDEATIVLNSSDELKSQANLLFSVEPEGLEQVEESFLDLDSELKLAISAIWFCLLAISLGKDQTRFLRFYKNFFKPIPNRLHIYHCVYRI</sequence>
<dbReference type="AlphaFoldDB" id="A0A4Y9QYD0"/>
<dbReference type="RefSeq" id="WP_135070229.1">
    <property type="nucleotide sequence ID" value="NZ_SPSB01000001.1"/>
</dbReference>
<name>A0A4Y9QYD0_9BACT</name>
<dbReference type="Proteomes" id="UP000297647">
    <property type="component" value="Unassembled WGS sequence"/>
</dbReference>
<comment type="caution">
    <text evidence="2">The sequence shown here is derived from an EMBL/GenBank/DDBJ whole genome shotgun (WGS) entry which is preliminary data.</text>
</comment>
<accession>A0A4Y9QYD0</accession>
<evidence type="ECO:0000313" key="2">
    <source>
        <dbReference type="EMBL" id="TFV97494.1"/>
    </source>
</evidence>
<keyword evidence="3" id="KW-1185">Reference proteome</keyword>
<keyword evidence="1" id="KW-0812">Transmembrane</keyword>
<keyword evidence="1" id="KW-1133">Transmembrane helix</keyword>
<dbReference type="OrthoDB" id="828007at2"/>
<feature type="transmembrane region" description="Helical" evidence="1">
    <location>
        <begin position="93"/>
        <end position="110"/>
    </location>
</feature>
<dbReference type="EMBL" id="SPSB01000001">
    <property type="protein sequence ID" value="TFV97494.1"/>
    <property type="molecule type" value="Genomic_DNA"/>
</dbReference>
<proteinExistence type="predicted"/>
<evidence type="ECO:0000313" key="3">
    <source>
        <dbReference type="Proteomes" id="UP000297647"/>
    </source>
</evidence>
<evidence type="ECO:0000256" key="1">
    <source>
        <dbReference type="SAM" id="Phobius"/>
    </source>
</evidence>
<keyword evidence="1" id="KW-0472">Membrane</keyword>
<organism evidence="2 3">
    <name type="scientific">Algoriphagus kandeliae</name>
    <dbReference type="NCBI Taxonomy" id="2562278"/>
    <lineage>
        <taxon>Bacteria</taxon>
        <taxon>Pseudomonadati</taxon>
        <taxon>Bacteroidota</taxon>
        <taxon>Cytophagia</taxon>
        <taxon>Cytophagales</taxon>
        <taxon>Cyclobacteriaceae</taxon>
        <taxon>Algoriphagus</taxon>
    </lineage>
</organism>